<reference evidence="17 18" key="1">
    <citation type="submission" date="2020-04" db="EMBL/GenBank/DDBJ databases">
        <authorList>
            <person name="Laetsch R D."/>
            <person name="Stevens L."/>
            <person name="Kumar S."/>
            <person name="Blaxter L. M."/>
        </authorList>
    </citation>
    <scope>NUCLEOTIDE SEQUENCE [LARGE SCALE GENOMIC DNA]</scope>
</reference>
<dbReference type="Gene3D" id="1.10.472.10">
    <property type="entry name" value="Cyclin-like"/>
    <property type="match status" value="2"/>
</dbReference>
<dbReference type="SMART" id="SM00385">
    <property type="entry name" value="CYCLIN"/>
    <property type="match status" value="2"/>
</dbReference>
<dbReference type="FunFam" id="1.10.10.10:FF:000050">
    <property type="entry name" value="Cullin 4B"/>
    <property type="match status" value="1"/>
</dbReference>
<dbReference type="InterPro" id="IPR016158">
    <property type="entry name" value="Cullin_homology"/>
</dbReference>
<keyword evidence="4" id="KW-0833">Ubl conjugation pathway</keyword>
<dbReference type="InterPro" id="IPR045093">
    <property type="entry name" value="Cullin"/>
</dbReference>
<feature type="region of interest" description="Disordered" evidence="14">
    <location>
        <begin position="1238"/>
        <end position="1260"/>
    </location>
</feature>
<dbReference type="GO" id="GO:0031625">
    <property type="term" value="F:ubiquitin protein ligase binding"/>
    <property type="evidence" value="ECO:0007669"/>
    <property type="project" value="InterPro"/>
</dbReference>
<protein>
    <recommendedName>
        <fullName evidence="9">B-related factor 1</fullName>
    </recommendedName>
</protein>
<dbReference type="InterPro" id="IPR011665">
    <property type="entry name" value="BRF1_TBP-bd_dom"/>
</dbReference>
<dbReference type="GO" id="GO:0008270">
    <property type="term" value="F:zinc ion binding"/>
    <property type="evidence" value="ECO:0007669"/>
    <property type="project" value="UniProtKB-KW"/>
</dbReference>
<dbReference type="Pfam" id="PF00888">
    <property type="entry name" value="Cullin"/>
    <property type="match status" value="1"/>
</dbReference>
<keyword evidence="11" id="KW-0862">Zinc</keyword>
<dbReference type="Pfam" id="PF07741">
    <property type="entry name" value="BRF1"/>
    <property type="match status" value="1"/>
</dbReference>
<dbReference type="InterPro" id="IPR036390">
    <property type="entry name" value="WH_DNA-bd_sf"/>
</dbReference>
<keyword evidence="7" id="KW-0010">Activator</keyword>
<feature type="region of interest" description="Disordered" evidence="14">
    <location>
        <begin position="1182"/>
        <end position="1205"/>
    </location>
</feature>
<evidence type="ECO:0000256" key="12">
    <source>
        <dbReference type="RuleBase" id="RU003829"/>
    </source>
</evidence>
<dbReference type="InterPro" id="IPR036915">
    <property type="entry name" value="Cyclin-like_sf"/>
</dbReference>
<dbReference type="OrthoDB" id="27073at2759"/>
<keyword evidence="8" id="KW-0804">Transcription</keyword>
<dbReference type="InterPro" id="IPR016159">
    <property type="entry name" value="Cullin_repeat-like_dom_sf"/>
</dbReference>
<dbReference type="Pfam" id="PF26557">
    <property type="entry name" value="Cullin_AB"/>
    <property type="match status" value="1"/>
</dbReference>
<dbReference type="InterPro" id="IPR013137">
    <property type="entry name" value="Znf_TFIIB"/>
</dbReference>
<dbReference type="FunFam" id="1.20.1310.10:FF:000002">
    <property type="entry name" value="cullin-3 isoform X1"/>
    <property type="match status" value="1"/>
</dbReference>
<evidence type="ECO:0000259" key="16">
    <source>
        <dbReference type="PROSITE" id="PS51134"/>
    </source>
</evidence>
<keyword evidence="13" id="KW-0175">Coiled coil</keyword>
<evidence type="ECO:0000256" key="5">
    <source>
        <dbReference type="ARBA" id="ARBA00022843"/>
    </source>
</evidence>
<evidence type="ECO:0000256" key="2">
    <source>
        <dbReference type="ARBA" id="ARBA00010857"/>
    </source>
</evidence>
<evidence type="ECO:0000256" key="3">
    <source>
        <dbReference type="ARBA" id="ARBA00022499"/>
    </source>
</evidence>
<dbReference type="PRINTS" id="PR00685">
    <property type="entry name" value="TIFACTORIIB"/>
</dbReference>
<evidence type="ECO:0000256" key="1">
    <source>
        <dbReference type="ARBA" id="ARBA00006019"/>
    </source>
</evidence>
<dbReference type="FunFam" id="1.10.472.10:FF:000002">
    <property type="entry name" value="Transcription factor IIIB 90 kDa subunit"/>
    <property type="match status" value="1"/>
</dbReference>
<evidence type="ECO:0000256" key="4">
    <source>
        <dbReference type="ARBA" id="ARBA00022786"/>
    </source>
</evidence>
<feature type="domain" description="TFIIB-type" evidence="16">
    <location>
        <begin position="784"/>
        <end position="815"/>
    </location>
</feature>
<evidence type="ECO:0000256" key="6">
    <source>
        <dbReference type="ARBA" id="ARBA00023015"/>
    </source>
</evidence>
<dbReference type="Pfam" id="PF10557">
    <property type="entry name" value="Cullin_Nedd8"/>
    <property type="match status" value="1"/>
</dbReference>
<comment type="similarity">
    <text evidence="1 10 12">Belongs to the cullin family.</text>
</comment>
<dbReference type="CDD" id="cd20553">
    <property type="entry name" value="CYCLIN_TFIIIB90_rpt1"/>
    <property type="match status" value="1"/>
</dbReference>
<feature type="region of interest" description="Disordered" evidence="14">
    <location>
        <begin position="1396"/>
        <end position="1416"/>
    </location>
</feature>
<evidence type="ECO:0000256" key="10">
    <source>
        <dbReference type="PROSITE-ProRule" id="PRU00330"/>
    </source>
</evidence>
<evidence type="ECO:0000256" key="13">
    <source>
        <dbReference type="SAM" id="Coils"/>
    </source>
</evidence>
<dbReference type="InterPro" id="IPR001373">
    <property type="entry name" value="Cullin_N"/>
</dbReference>
<dbReference type="PANTHER" id="PTHR11932">
    <property type="entry name" value="CULLIN"/>
    <property type="match status" value="1"/>
</dbReference>
<dbReference type="Pfam" id="PF00382">
    <property type="entry name" value="TFIIB"/>
    <property type="match status" value="2"/>
</dbReference>
<dbReference type="SUPFAM" id="SSF75632">
    <property type="entry name" value="Cullin homology domain"/>
    <property type="match status" value="1"/>
</dbReference>
<dbReference type="PROSITE" id="PS51134">
    <property type="entry name" value="ZF_TFIIB"/>
    <property type="match status" value="1"/>
</dbReference>
<comment type="similarity">
    <text evidence="2">Belongs to the TFIIB family.</text>
</comment>
<evidence type="ECO:0000256" key="14">
    <source>
        <dbReference type="SAM" id="MobiDB-lite"/>
    </source>
</evidence>
<comment type="caution">
    <text evidence="17">The sequence shown here is derived from an EMBL/GenBank/DDBJ whole genome shotgun (WGS) entry which is preliminary data.</text>
</comment>
<keyword evidence="6" id="KW-0805">Transcription regulation</keyword>
<dbReference type="InterPro" id="IPR013150">
    <property type="entry name" value="TFIIB_cyclin"/>
</dbReference>
<dbReference type="FunFam" id="1.10.472.10:FF:000121">
    <property type="entry name" value="Transcription factor IIIB"/>
    <property type="match status" value="1"/>
</dbReference>
<keyword evidence="11" id="KW-0863">Zinc-finger</keyword>
<dbReference type="SUPFAM" id="SSF74788">
    <property type="entry name" value="Cullin repeat-like"/>
    <property type="match status" value="1"/>
</dbReference>
<dbReference type="SMART" id="SM00884">
    <property type="entry name" value="Cullin_Nedd8"/>
    <property type="match status" value="1"/>
</dbReference>
<keyword evidence="11" id="KW-0479">Metal-binding</keyword>
<feature type="coiled-coil region" evidence="13">
    <location>
        <begin position="1072"/>
        <end position="1111"/>
    </location>
</feature>
<dbReference type="SUPFAM" id="SSF57783">
    <property type="entry name" value="Zinc beta-ribbon"/>
    <property type="match status" value="1"/>
</dbReference>
<dbReference type="InterPro" id="IPR036388">
    <property type="entry name" value="WH-like_DNA-bd_sf"/>
</dbReference>
<dbReference type="GO" id="GO:0017025">
    <property type="term" value="F:TBP-class protein binding"/>
    <property type="evidence" value="ECO:0007669"/>
    <property type="project" value="InterPro"/>
</dbReference>
<evidence type="ECO:0000256" key="7">
    <source>
        <dbReference type="ARBA" id="ARBA00023159"/>
    </source>
</evidence>
<dbReference type="SMART" id="SM00182">
    <property type="entry name" value="CULLIN"/>
    <property type="match status" value="1"/>
</dbReference>
<dbReference type="Gene3D" id="3.30.230.130">
    <property type="entry name" value="Cullin, Chain C, Domain 2"/>
    <property type="match status" value="1"/>
</dbReference>
<dbReference type="SUPFAM" id="SSF47954">
    <property type="entry name" value="Cyclin-like"/>
    <property type="match status" value="2"/>
</dbReference>
<name>A0A8S1EW18_9PELO</name>
<dbReference type="InterPro" id="IPR036317">
    <property type="entry name" value="Cullin_homology_sf"/>
</dbReference>
<dbReference type="EMBL" id="CADEPM010000004">
    <property type="protein sequence ID" value="CAB3404917.1"/>
    <property type="molecule type" value="Genomic_DNA"/>
</dbReference>
<dbReference type="GO" id="GO:0006511">
    <property type="term" value="P:ubiquitin-dependent protein catabolic process"/>
    <property type="evidence" value="ECO:0007669"/>
    <property type="project" value="InterPro"/>
</dbReference>
<feature type="compositionally biased region" description="Basic and acidic residues" evidence="14">
    <location>
        <begin position="1238"/>
        <end position="1250"/>
    </location>
</feature>
<evidence type="ECO:0000256" key="11">
    <source>
        <dbReference type="PROSITE-ProRule" id="PRU00469"/>
    </source>
</evidence>
<dbReference type="CDD" id="cd20554">
    <property type="entry name" value="CYCLIN_TFIIIB90_rpt2"/>
    <property type="match status" value="1"/>
</dbReference>
<organism evidence="17 18">
    <name type="scientific">Caenorhabditis bovis</name>
    <dbReference type="NCBI Taxonomy" id="2654633"/>
    <lineage>
        <taxon>Eukaryota</taxon>
        <taxon>Metazoa</taxon>
        <taxon>Ecdysozoa</taxon>
        <taxon>Nematoda</taxon>
        <taxon>Chromadorea</taxon>
        <taxon>Rhabditida</taxon>
        <taxon>Rhabditina</taxon>
        <taxon>Rhabditomorpha</taxon>
        <taxon>Rhabditoidea</taxon>
        <taxon>Rhabditidae</taxon>
        <taxon>Peloderinae</taxon>
        <taxon>Caenorhabditis</taxon>
    </lineage>
</organism>
<dbReference type="Gene3D" id="2.20.25.10">
    <property type="match status" value="1"/>
</dbReference>
<dbReference type="GO" id="GO:0070897">
    <property type="term" value="P:transcription preinitiation complex assembly"/>
    <property type="evidence" value="ECO:0007669"/>
    <property type="project" value="InterPro"/>
</dbReference>
<keyword evidence="5" id="KW-0832">Ubl conjugation</keyword>
<evidence type="ECO:0000313" key="17">
    <source>
        <dbReference type="EMBL" id="CAB3404917.1"/>
    </source>
</evidence>
<feature type="domain" description="Cullin family profile" evidence="15">
    <location>
        <begin position="412"/>
        <end position="640"/>
    </location>
</feature>
<dbReference type="InterPro" id="IPR013763">
    <property type="entry name" value="Cyclin-like_dom"/>
</dbReference>
<dbReference type="Gene3D" id="1.10.10.10">
    <property type="entry name" value="Winged helix-like DNA-binding domain superfamily/Winged helix DNA-binding domain"/>
    <property type="match status" value="1"/>
</dbReference>
<dbReference type="Gene3D" id="1.20.5.650">
    <property type="entry name" value="Single helix bin"/>
    <property type="match status" value="1"/>
</dbReference>
<evidence type="ECO:0000313" key="18">
    <source>
        <dbReference type="Proteomes" id="UP000494206"/>
    </source>
</evidence>
<dbReference type="Pfam" id="PF08271">
    <property type="entry name" value="Zn_Ribbon_TF"/>
    <property type="match status" value="1"/>
</dbReference>
<evidence type="ECO:0000256" key="9">
    <source>
        <dbReference type="ARBA" id="ARBA00031009"/>
    </source>
</evidence>
<sequence length="1475" mass="169031">MQPSSSCQNNFSNAFTNTRALGNREADGTKKKLIVKTFGLKLSNEKPKTEKSPTKCWEVLQENIDAIFNDRKTNSTLEILYINVHSTCTNLTPAVVYNKLVNVIEEYTKKLKKEFDESDTFHLNEDTCGGYLQKFSKIWKIFPVKMNLVRNVFLYMDRFVVTTSNLDSEIIPIWETCMRAFRVIFFPEISSDIPSTKLYQALFLDLQKMCNRKECEKDAIRELLRMLIDVHCYEHFMDYFIMRLREHYSKMRDEYVLSKSCREYMEFCHENVSTYTNIGINYFCEPTAARRISSALVETLVAASLPGVIDKRLDDVLECQDVEIVKRTFWLCKMCPNGEEYIRNEFVRYMKEKGAKMMDTCQDDDLFNEILSFKRRMDKITEEGFENPSDPDKFRQALRDSFETFMNKKSSRSSELIARYFHSLLRTCHKKASDDNLDEMLNDAVSVFRFVHGKDMFEAFYKRDLAKRLLLDRSSSVDAEKAVLSKLKMECGAGFTHKLEGMFKDMEMSESLNKMFEQYLEHHKKPKNNMNVRVLTTECWPTYECYEICLPRELRDSLHDFTEFYKSQHSNRVLKWHYSQCTANITATFRANCKKELVGTLYHAVILLLFNNTEKWTISEIVDATKIQKAEVIRTILSLAGGRGKPQILRRCVDSSDPGSSKKETSLETIESDTFIVNNEFSEKLYRIRIAHVQIKATKEENEKVEQEVCQERQMKIDAAIVRIMKSRKELLHSQLIHETMAQLRFPVKSVDLKTRIASLIDRDYIQRSANDQNKFFFENSGAGMRTCTHCGSSDIDEDPARGDATCMSCGTVLEESIVVTENQFQERAGGSGHMLVGQFISSERAASNNFNGMGTQESREVTYAKGRKVIEEIASQLRINNHCIDTAFNFFKMCVSRNLTRGRTRVVVAAVCLYITCRLENTAHLLLDFSDVTQVNVYDLGKNLNFLTRSLKINLPSTDPCLYIIRFACLLELGEKQKEAVNLATRLVQRMKRDWMSTGRRPTGICGAALLIAARSLNFNRTINDVVKIVHISESVVRKRLEEFSQTPSGSLTIDEFSSIDLEHSEDPPAFREARRKAREEQLRKEAEQAAQMENELRPMEEQVEMALEKKRREKFSKSPFAKLVSGDVDGLAHAESKLVRDEILETVYNAADDQPSCSNSNYSHLGPSLESMGIRKAVGDELSQAPPPPQQPRTEQDDDDLISDSEIDSYILNEKEVEIKTTYWMKANGDAMKAIEERRREREANPDAKRRRRPKKSEPVVMTALDAIEKVIHERRLSNKVNYDVLKEIDSATTLSVSRTTPLPPKREVYALANETFAEIRQQLNPLTLTKLERDQSRKNRKLMNPSDESFDRMKEALDLNDYALTDGNALVPSSEVSKESKLKVAEQIGPSLAAAAEQAGPSPAPSTESTLETKPIITVKSRYAKAKPILGLPKKTDEPQTVVKSRYSKAKPIIKTVKSEINDSPPAKRPCP</sequence>
<dbReference type="PROSITE" id="PS50069">
    <property type="entry name" value="CULLIN_2"/>
    <property type="match status" value="1"/>
</dbReference>
<evidence type="ECO:0000259" key="15">
    <source>
        <dbReference type="PROSITE" id="PS50069"/>
    </source>
</evidence>
<keyword evidence="18" id="KW-1185">Reference proteome</keyword>
<proteinExistence type="inferred from homology"/>
<dbReference type="InterPro" id="IPR019559">
    <property type="entry name" value="Cullin_neddylation_domain"/>
</dbReference>
<gene>
    <name evidence="17" type="ORF">CBOVIS_LOCUS7176</name>
</gene>
<keyword evidence="3" id="KW-1017">Isopeptide bond</keyword>
<accession>A0A8S1EW18</accession>
<dbReference type="SUPFAM" id="SSF46785">
    <property type="entry name" value="Winged helix' DNA-binding domain"/>
    <property type="match status" value="1"/>
</dbReference>
<dbReference type="Gene3D" id="1.20.1310.10">
    <property type="entry name" value="Cullin Repeats"/>
    <property type="match status" value="4"/>
</dbReference>
<dbReference type="Proteomes" id="UP000494206">
    <property type="component" value="Unassembled WGS sequence"/>
</dbReference>
<dbReference type="InterPro" id="IPR000812">
    <property type="entry name" value="TFIIB"/>
</dbReference>
<dbReference type="InterPro" id="IPR059120">
    <property type="entry name" value="Cullin-like_AB"/>
</dbReference>
<evidence type="ECO:0000256" key="8">
    <source>
        <dbReference type="ARBA" id="ARBA00023163"/>
    </source>
</evidence>